<dbReference type="AlphaFoldDB" id="A0A1Y1VL62"/>
<accession>A0A1Y1VL62</accession>
<keyword evidence="3" id="KW-1185">Reference proteome</keyword>
<evidence type="ECO:0000313" key="3">
    <source>
        <dbReference type="Proteomes" id="UP000193719"/>
    </source>
</evidence>
<dbReference type="Proteomes" id="UP000193719">
    <property type="component" value="Unassembled WGS sequence"/>
</dbReference>
<organism evidence="2 3">
    <name type="scientific">Piromyces finnis</name>
    <dbReference type="NCBI Taxonomy" id="1754191"/>
    <lineage>
        <taxon>Eukaryota</taxon>
        <taxon>Fungi</taxon>
        <taxon>Fungi incertae sedis</taxon>
        <taxon>Chytridiomycota</taxon>
        <taxon>Chytridiomycota incertae sedis</taxon>
        <taxon>Neocallimastigomycetes</taxon>
        <taxon>Neocallimastigales</taxon>
        <taxon>Neocallimastigaceae</taxon>
        <taxon>Piromyces</taxon>
    </lineage>
</organism>
<dbReference type="OrthoDB" id="10630951at2759"/>
<reference evidence="2 3" key="1">
    <citation type="submission" date="2016-08" db="EMBL/GenBank/DDBJ databases">
        <title>Genomes of anaerobic fungi encode conserved fungal cellulosomes for biomass hydrolysis.</title>
        <authorList>
            <consortium name="DOE Joint Genome Institute"/>
            <person name="Haitjema C.H."/>
            <person name="Gilmore S.P."/>
            <person name="Henske J.K."/>
            <person name="Solomon K.V."/>
            <person name="De Groot R."/>
            <person name="Kuo A."/>
            <person name="Mondo S.J."/>
            <person name="Salamov A.A."/>
            <person name="Labutti K."/>
            <person name="Zhao Z."/>
            <person name="Chiniquy J."/>
            <person name="Barry K."/>
            <person name="Brewer H.M."/>
            <person name="Purvine S.O."/>
            <person name="Wright A.T."/>
            <person name="Boxma B."/>
            <person name="Van Alen T."/>
            <person name="Hackstein J.H."/>
            <person name="Baker S.E."/>
            <person name="Grigoriev I.V."/>
            <person name="O'Malley M.A."/>
        </authorList>
    </citation>
    <scope>NUCLEOTIDE SEQUENCE [LARGE SCALE GENOMIC DNA]</scope>
    <source>
        <strain evidence="3">finn</strain>
    </source>
</reference>
<proteinExistence type="predicted"/>
<keyword evidence="1" id="KW-0812">Transmembrane</keyword>
<evidence type="ECO:0000256" key="1">
    <source>
        <dbReference type="SAM" id="Phobius"/>
    </source>
</evidence>
<sequence length="138" mass="16722">MEYSECDYPHDERIRLIINFIIILIGCIWTYRMRYISHIFREPLAVPFYSYLIYKGIVFIMEIFCSNINNLSYLADSFGTILYSFIILYFLYFIKFYNIRFTLNKMDNRQHRASNVLTYIKQEKVFITSNYVMSSNVV</sequence>
<feature type="transmembrane region" description="Helical" evidence="1">
    <location>
        <begin position="52"/>
        <end position="75"/>
    </location>
</feature>
<evidence type="ECO:0000313" key="2">
    <source>
        <dbReference type="EMBL" id="ORX59207.1"/>
    </source>
</evidence>
<feature type="transmembrane region" description="Helical" evidence="1">
    <location>
        <begin position="81"/>
        <end position="99"/>
    </location>
</feature>
<name>A0A1Y1VL62_9FUNG</name>
<gene>
    <name evidence="2" type="ORF">BCR36DRAFT_89399</name>
</gene>
<feature type="transmembrane region" description="Helical" evidence="1">
    <location>
        <begin position="14"/>
        <end position="31"/>
    </location>
</feature>
<keyword evidence="1" id="KW-1133">Transmembrane helix</keyword>
<comment type="caution">
    <text evidence="2">The sequence shown here is derived from an EMBL/GenBank/DDBJ whole genome shotgun (WGS) entry which is preliminary data.</text>
</comment>
<reference evidence="2 3" key="2">
    <citation type="submission" date="2016-08" db="EMBL/GenBank/DDBJ databases">
        <title>Pervasive Adenine N6-methylation of Active Genes in Fungi.</title>
        <authorList>
            <consortium name="DOE Joint Genome Institute"/>
            <person name="Mondo S.J."/>
            <person name="Dannebaum R.O."/>
            <person name="Kuo R.C."/>
            <person name="Labutti K."/>
            <person name="Haridas S."/>
            <person name="Kuo A."/>
            <person name="Salamov A."/>
            <person name="Ahrendt S.R."/>
            <person name="Lipzen A."/>
            <person name="Sullivan W."/>
            <person name="Andreopoulos W.B."/>
            <person name="Clum A."/>
            <person name="Lindquist E."/>
            <person name="Daum C."/>
            <person name="Ramamoorthy G.K."/>
            <person name="Gryganskyi A."/>
            <person name="Culley D."/>
            <person name="Magnuson J.K."/>
            <person name="James T.Y."/>
            <person name="O'Malley M.A."/>
            <person name="Stajich J.E."/>
            <person name="Spatafora J.W."/>
            <person name="Visel A."/>
            <person name="Grigoriev I.V."/>
        </authorList>
    </citation>
    <scope>NUCLEOTIDE SEQUENCE [LARGE SCALE GENOMIC DNA]</scope>
    <source>
        <strain evidence="3">finn</strain>
    </source>
</reference>
<keyword evidence="1" id="KW-0472">Membrane</keyword>
<dbReference type="EMBL" id="MCFH01000003">
    <property type="protein sequence ID" value="ORX59207.1"/>
    <property type="molecule type" value="Genomic_DNA"/>
</dbReference>
<protein>
    <submittedName>
        <fullName evidence="2">Uncharacterized protein</fullName>
    </submittedName>
</protein>